<comment type="caution">
    <text evidence="7">The sequence shown here is derived from an EMBL/GenBank/DDBJ whole genome shotgun (WGS) entry which is preliminary data.</text>
</comment>
<keyword evidence="8" id="KW-1185">Reference proteome</keyword>
<keyword evidence="3 6" id="KW-0812">Transmembrane</keyword>
<sequence length="341" mass="36428">MDGREIRILLGICTAILAAAALHLARSVTIPVTFALFVIALVWPLQALLQARVAKLPAMVITLVVTIATVGALGYLILWGFSQAGHWLVANGGRFQALYSEAAAWLEGHGLYAAGTLAESFNVSWLLRIFQGVATRLNGIVAFAVLTLIFVMLGLLEVDILQRKLTRAAPGTAGERLLAASTSIARKLRTYMVVRTVMSVLTGLAVWGLTAILGLELALAWGVMAFALNYIPFVGPLAATLLPTVFALAQFGSWQLATTVFVGMNVIQFFSGSYIEPRVAGNALAISPFIVLLAVFFWSFMWGIPGAFIGIPVTIALLTVCEQIPSSRWAADLLSGRADPA</sequence>
<evidence type="ECO:0000256" key="3">
    <source>
        <dbReference type="ARBA" id="ARBA00022692"/>
    </source>
</evidence>
<dbReference type="InterPro" id="IPR002549">
    <property type="entry name" value="AI-2E-like"/>
</dbReference>
<evidence type="ECO:0000256" key="2">
    <source>
        <dbReference type="ARBA" id="ARBA00009773"/>
    </source>
</evidence>
<dbReference type="PANTHER" id="PTHR21716:SF64">
    <property type="entry name" value="AI-2 TRANSPORT PROTEIN TQSA"/>
    <property type="match status" value="1"/>
</dbReference>
<evidence type="ECO:0000313" key="7">
    <source>
        <dbReference type="EMBL" id="GGC76786.1"/>
    </source>
</evidence>
<dbReference type="AlphaFoldDB" id="A0A916XJX8"/>
<protein>
    <submittedName>
        <fullName evidence="7">AI-2E family transporter</fullName>
    </submittedName>
</protein>
<dbReference type="Proteomes" id="UP000637002">
    <property type="component" value="Unassembled WGS sequence"/>
</dbReference>
<feature type="transmembrane region" description="Helical" evidence="6">
    <location>
        <begin position="56"/>
        <end position="78"/>
    </location>
</feature>
<dbReference type="PANTHER" id="PTHR21716">
    <property type="entry name" value="TRANSMEMBRANE PROTEIN"/>
    <property type="match status" value="1"/>
</dbReference>
<evidence type="ECO:0000256" key="5">
    <source>
        <dbReference type="ARBA" id="ARBA00023136"/>
    </source>
</evidence>
<dbReference type="RefSeq" id="WP_188610834.1">
    <property type="nucleotide sequence ID" value="NZ_BMGG01000007.1"/>
</dbReference>
<evidence type="ECO:0000256" key="6">
    <source>
        <dbReference type="SAM" id="Phobius"/>
    </source>
</evidence>
<keyword evidence="4 6" id="KW-1133">Transmembrane helix</keyword>
<proteinExistence type="inferred from homology"/>
<reference evidence="7" key="2">
    <citation type="submission" date="2020-09" db="EMBL/GenBank/DDBJ databases">
        <authorList>
            <person name="Sun Q."/>
            <person name="Zhou Y."/>
        </authorList>
    </citation>
    <scope>NUCLEOTIDE SEQUENCE</scope>
    <source>
        <strain evidence="7">CGMCC 1.12919</strain>
    </source>
</reference>
<name>A0A916XJX8_9HYPH</name>
<feature type="transmembrane region" description="Helical" evidence="6">
    <location>
        <begin position="279"/>
        <end position="298"/>
    </location>
</feature>
<evidence type="ECO:0000256" key="4">
    <source>
        <dbReference type="ARBA" id="ARBA00022989"/>
    </source>
</evidence>
<dbReference type="Pfam" id="PF01594">
    <property type="entry name" value="AI-2E_transport"/>
    <property type="match status" value="1"/>
</dbReference>
<dbReference type="GO" id="GO:0055085">
    <property type="term" value="P:transmembrane transport"/>
    <property type="evidence" value="ECO:0007669"/>
    <property type="project" value="TreeGrafter"/>
</dbReference>
<accession>A0A916XJX8</accession>
<feature type="transmembrane region" description="Helical" evidence="6">
    <location>
        <begin position="137"/>
        <end position="156"/>
    </location>
</feature>
<organism evidence="7 8">
    <name type="scientific">Chelatococcus reniformis</name>
    <dbReference type="NCBI Taxonomy" id="1494448"/>
    <lineage>
        <taxon>Bacteria</taxon>
        <taxon>Pseudomonadati</taxon>
        <taxon>Pseudomonadota</taxon>
        <taxon>Alphaproteobacteria</taxon>
        <taxon>Hyphomicrobiales</taxon>
        <taxon>Chelatococcaceae</taxon>
        <taxon>Chelatococcus</taxon>
    </lineage>
</organism>
<keyword evidence="5 6" id="KW-0472">Membrane</keyword>
<gene>
    <name evidence="7" type="ORF">GCM10010994_38850</name>
</gene>
<feature type="transmembrane region" description="Helical" evidence="6">
    <location>
        <begin position="241"/>
        <end position="267"/>
    </location>
</feature>
<evidence type="ECO:0000313" key="8">
    <source>
        <dbReference type="Proteomes" id="UP000637002"/>
    </source>
</evidence>
<reference evidence="7" key="1">
    <citation type="journal article" date="2014" name="Int. J. Syst. Evol. Microbiol.">
        <title>Complete genome sequence of Corynebacterium casei LMG S-19264T (=DSM 44701T), isolated from a smear-ripened cheese.</title>
        <authorList>
            <consortium name="US DOE Joint Genome Institute (JGI-PGF)"/>
            <person name="Walter F."/>
            <person name="Albersmeier A."/>
            <person name="Kalinowski J."/>
            <person name="Ruckert C."/>
        </authorList>
    </citation>
    <scope>NUCLEOTIDE SEQUENCE</scope>
    <source>
        <strain evidence="7">CGMCC 1.12919</strain>
    </source>
</reference>
<comment type="subcellular location">
    <subcellularLocation>
        <location evidence="1">Membrane</location>
        <topology evidence="1">Multi-pass membrane protein</topology>
    </subcellularLocation>
</comment>
<comment type="similarity">
    <text evidence="2">Belongs to the autoinducer-2 exporter (AI-2E) (TC 2.A.86) family.</text>
</comment>
<feature type="transmembrane region" description="Helical" evidence="6">
    <location>
        <begin position="196"/>
        <end position="221"/>
    </location>
</feature>
<dbReference type="EMBL" id="BMGG01000007">
    <property type="protein sequence ID" value="GGC76786.1"/>
    <property type="molecule type" value="Genomic_DNA"/>
</dbReference>
<feature type="transmembrane region" description="Helical" evidence="6">
    <location>
        <begin position="30"/>
        <end position="49"/>
    </location>
</feature>
<dbReference type="GO" id="GO:0016020">
    <property type="term" value="C:membrane"/>
    <property type="evidence" value="ECO:0007669"/>
    <property type="project" value="UniProtKB-SubCell"/>
</dbReference>
<evidence type="ECO:0000256" key="1">
    <source>
        <dbReference type="ARBA" id="ARBA00004141"/>
    </source>
</evidence>
<feature type="transmembrane region" description="Helical" evidence="6">
    <location>
        <begin position="7"/>
        <end position="24"/>
    </location>
</feature>